<accession>A6UU32</accession>
<dbReference type="GeneID" id="5327638"/>
<dbReference type="OrthoDB" id="30669at2157"/>
<keyword evidence="2" id="KW-1185">Reference proteome</keyword>
<evidence type="ECO:0000313" key="1">
    <source>
        <dbReference type="EMBL" id="ABR56004.1"/>
    </source>
</evidence>
<dbReference type="STRING" id="419665.Maeo_0418"/>
<gene>
    <name evidence="1" type="ordered locus">Maeo_0418</name>
</gene>
<dbReference type="CDD" id="cd04647">
    <property type="entry name" value="LbH_MAT_like"/>
    <property type="match status" value="1"/>
</dbReference>
<dbReference type="AlphaFoldDB" id="A6UU32"/>
<dbReference type="EMBL" id="CP000743">
    <property type="protein sequence ID" value="ABR56004.1"/>
    <property type="molecule type" value="Genomic_DNA"/>
</dbReference>
<dbReference type="Pfam" id="PF14602">
    <property type="entry name" value="Hexapep_2"/>
    <property type="match status" value="1"/>
</dbReference>
<dbReference type="InterPro" id="IPR011004">
    <property type="entry name" value="Trimer_LpxA-like_sf"/>
</dbReference>
<dbReference type="Gene3D" id="2.160.10.10">
    <property type="entry name" value="Hexapeptide repeat proteins"/>
    <property type="match status" value="1"/>
</dbReference>
<evidence type="ECO:0000313" key="2">
    <source>
        <dbReference type="Proteomes" id="UP000001106"/>
    </source>
</evidence>
<dbReference type="PANTHER" id="PTHR23416">
    <property type="entry name" value="SIALIC ACID SYNTHASE-RELATED"/>
    <property type="match status" value="1"/>
</dbReference>
<sequence length="223" mass="25545">MKNSVYSHQLVIYKIIKNLCTNKILYGIFRILEEARWEYEYKRYREKYDIHPTFRFNGPGITLYGNGKIILGENSYIGRYSSIQSVDGCIVKIGNNCAISHYVMIYTANAVADQDFNKPRDQRKIKKGNVIIEDFCWIGAQTFITEGVNIGQNAAVVGANSVVTKDIPPHSIAVGCPTKVIKFKSYLNDKDIIKLAKDYWNILHQNLKKHLLTQYEELNNLGD</sequence>
<dbReference type="RefSeq" id="WP_011973136.1">
    <property type="nucleotide sequence ID" value="NC_009635.1"/>
</dbReference>
<protein>
    <submittedName>
        <fullName evidence="1">Acetyltransferase (Isoleucine patch superfamily)-like protein</fullName>
    </submittedName>
</protein>
<dbReference type="Proteomes" id="UP000001106">
    <property type="component" value="Chromosome"/>
</dbReference>
<name>A6UU32_META3</name>
<dbReference type="HOGENOM" id="CLU_051638_5_1_2"/>
<dbReference type="GO" id="GO:0016740">
    <property type="term" value="F:transferase activity"/>
    <property type="evidence" value="ECO:0007669"/>
    <property type="project" value="UniProtKB-KW"/>
</dbReference>
<organism evidence="1 2">
    <name type="scientific">Methanococcus aeolicus (strain ATCC BAA-1280 / DSM 17508 / OCM 812 / Nankai-3)</name>
    <dbReference type="NCBI Taxonomy" id="419665"/>
    <lineage>
        <taxon>Archaea</taxon>
        <taxon>Methanobacteriati</taxon>
        <taxon>Methanobacteriota</taxon>
        <taxon>Methanomada group</taxon>
        <taxon>Methanococci</taxon>
        <taxon>Methanococcales</taxon>
        <taxon>Methanococcaceae</taxon>
        <taxon>Methanococcus</taxon>
    </lineage>
</organism>
<dbReference type="eggNOG" id="arCOG01848">
    <property type="taxonomic scope" value="Archaea"/>
</dbReference>
<dbReference type="SUPFAM" id="SSF51161">
    <property type="entry name" value="Trimeric LpxA-like enzymes"/>
    <property type="match status" value="1"/>
</dbReference>
<proteinExistence type="predicted"/>
<dbReference type="InterPro" id="IPR051159">
    <property type="entry name" value="Hexapeptide_acetyltransf"/>
</dbReference>
<dbReference type="InterPro" id="IPR001451">
    <property type="entry name" value="Hexapep"/>
</dbReference>
<reference evidence="1" key="1">
    <citation type="submission" date="2007-06" db="EMBL/GenBank/DDBJ databases">
        <title>Complete sequence of Methanococcus aeolicus Nankai-3.</title>
        <authorList>
            <consortium name="US DOE Joint Genome Institute"/>
            <person name="Copeland A."/>
            <person name="Lucas S."/>
            <person name="Lapidus A."/>
            <person name="Barry K."/>
            <person name="Glavina del Rio T."/>
            <person name="Dalin E."/>
            <person name="Tice H."/>
            <person name="Pitluck S."/>
            <person name="Chain P."/>
            <person name="Malfatti S."/>
            <person name="Shin M."/>
            <person name="Vergez L."/>
            <person name="Schmutz J."/>
            <person name="Larimer F."/>
            <person name="Land M."/>
            <person name="Hauser L."/>
            <person name="Kyrpides N."/>
            <person name="Lykidis A."/>
            <person name="Sieprawska-Lupa M."/>
            <person name="Whitman W.B."/>
            <person name="Richardson P."/>
        </authorList>
    </citation>
    <scope>NUCLEOTIDE SEQUENCE [LARGE SCALE GENOMIC DNA]</scope>
    <source>
        <strain evidence="1">Nankai-3</strain>
    </source>
</reference>
<dbReference type="KEGG" id="mae:Maeo_0418"/>